<name>Q2H3I0_CHAGB</name>
<protein>
    <recommendedName>
        <fullName evidence="6">MULE transposase domain-containing protein</fullName>
    </recommendedName>
</protein>
<organism evidence="4 5">
    <name type="scientific">Chaetomium globosum (strain ATCC 6205 / CBS 148.51 / DSM 1962 / NBRC 6347 / NRRL 1970)</name>
    <name type="common">Soil fungus</name>
    <dbReference type="NCBI Taxonomy" id="306901"/>
    <lineage>
        <taxon>Eukaryota</taxon>
        <taxon>Fungi</taxon>
        <taxon>Dikarya</taxon>
        <taxon>Ascomycota</taxon>
        <taxon>Pezizomycotina</taxon>
        <taxon>Sordariomycetes</taxon>
        <taxon>Sordariomycetidae</taxon>
        <taxon>Sordariales</taxon>
        <taxon>Chaetomiaceae</taxon>
        <taxon>Chaetomium</taxon>
    </lineage>
</organism>
<evidence type="ECO:0000313" key="4">
    <source>
        <dbReference type="EMBL" id="EAQ90166.1"/>
    </source>
</evidence>
<feature type="compositionally biased region" description="Basic residues" evidence="1">
    <location>
        <begin position="860"/>
        <end position="871"/>
    </location>
</feature>
<dbReference type="SUPFAM" id="SSF52540">
    <property type="entry name" value="P-loop containing nucleoside triphosphate hydrolases"/>
    <property type="match status" value="1"/>
</dbReference>
<feature type="domain" description="G" evidence="2">
    <location>
        <begin position="13"/>
        <end position="107"/>
    </location>
</feature>
<dbReference type="PANTHER" id="PTHR31569">
    <property type="entry name" value="SWIM-TYPE DOMAIN-CONTAINING PROTEIN"/>
    <property type="match status" value="1"/>
</dbReference>
<dbReference type="AlphaFoldDB" id="Q2H3I0"/>
<reference evidence="5" key="1">
    <citation type="journal article" date="2015" name="Genome Announc.">
        <title>Draft genome sequence of the cellulolytic fungus Chaetomium globosum.</title>
        <authorList>
            <person name="Cuomo C.A."/>
            <person name="Untereiner W.A."/>
            <person name="Ma L.-J."/>
            <person name="Grabherr M."/>
            <person name="Birren B.W."/>
        </authorList>
    </citation>
    <scope>NUCLEOTIDE SEQUENCE [LARGE SCALE GENOMIC DNA]</scope>
    <source>
        <strain evidence="5">ATCC 6205 / CBS 148.51 / DSM 1962 / NBRC 6347 / NRRL 1970</strain>
    </source>
</reference>
<dbReference type="InterPro" id="IPR052579">
    <property type="entry name" value="Zinc_finger_SWIM"/>
</dbReference>
<dbReference type="GeneID" id="4390633"/>
<dbReference type="GO" id="GO:0005525">
    <property type="term" value="F:GTP binding"/>
    <property type="evidence" value="ECO:0007669"/>
    <property type="project" value="InterPro"/>
</dbReference>
<evidence type="ECO:0008006" key="6">
    <source>
        <dbReference type="Google" id="ProtNLM"/>
    </source>
</evidence>
<feature type="domain" description="MULE transposase" evidence="3">
    <location>
        <begin position="394"/>
        <end position="491"/>
    </location>
</feature>
<accession>Q2H3I0</accession>
<dbReference type="InterPro" id="IPR006073">
    <property type="entry name" value="GTP-bd"/>
</dbReference>
<feature type="region of interest" description="Disordered" evidence="1">
    <location>
        <begin position="796"/>
        <end position="877"/>
    </location>
</feature>
<dbReference type="OrthoDB" id="5095644at2759"/>
<sequence>MTHRQGKPRPFTILLMGVTGSGKSTFASLASGQDLEIGHGLDPCTKRPEAVRFKLDNRPVTLIDTPGFDDDTMTDIEILQNVSQWMLGEGMIGPTNQTLDALILVHPVTRNSHSNMEVRRTRLLEKLLGKDAYKRVTNCHYHVGQSRGPMIDHRAERLMCFGAEQWNQWEAENEELDKKSKRHEYQLKKVKGLLGKSYGLGFVKRRASNYINGQATRFDLYCDRGQARPSLATVRKTTTSKTGCHWRGAAKALKENDRQWTFEIANQNHNHDTSGENRAELTTHAVHRGLSDAMKKDVAALSLNPAQRPRDIVLFLQKRYPHTVFTTKDVTNYRERLQRDKLDGHNPTQALIKILEEHDIDHVVRYSPEDVDKVIGLFWTYPWCLEMWKRFSTVLHLDNTYQTNRFKMPLFQVTGVTNVSTNFNVAFGLVDNEREDGFTWLMHQLQALRLKHDVPIPEVIITDFEKALKNALKAVFPHVQQQICLFHVNRNVVLNFKRKWKELANPNTANTRDEATADPMLLDEEDQLTLSLLNAPARDDETGEAIAGTESGIRLPSPEELPHTKAGLYVLWKFMVYTTSEEDFEKAWTQLKESFSDQQSIVAYLEERYMPYKEEWAGPWVSWYRNFGQRTTSPTESSHRELKGYLISGLSSLFKIHEVIKEMLQAKKVTFTEKIAAQKNRQRYEYTGRSFEWLGATTREVCYKAINKVNEQKKRVVAAGLGRSPPLPPCSGRFTQQWGLPCTHKLQEKLSAEGVLTKADFAPFWWLERSLEAEYPFLRLKEPDVITAVKGRPRGMGPFATPSSSALPSLTPHSSMPAAGGRPVSSSRLNPRPTKPSVRRRASEWESEDLAEVEGPPASKRGRNNKSKRSAVKAVPATAPISRQEVRQQEVTQDSVENCIHVAVRGSIESFAYFPESGLEELLGIQKKGVNTIFKDSVRAEL</sequence>
<evidence type="ECO:0000259" key="2">
    <source>
        <dbReference type="Pfam" id="PF01926"/>
    </source>
</evidence>
<dbReference type="PANTHER" id="PTHR31569:SF4">
    <property type="entry name" value="SWIM-TYPE DOMAIN-CONTAINING PROTEIN"/>
    <property type="match status" value="1"/>
</dbReference>
<dbReference type="OMA" id="YLEERYM"/>
<dbReference type="Pfam" id="PF10551">
    <property type="entry name" value="MULE"/>
    <property type="match status" value="1"/>
</dbReference>
<dbReference type="Pfam" id="PF01926">
    <property type="entry name" value="MMR_HSR1"/>
    <property type="match status" value="1"/>
</dbReference>
<dbReference type="eggNOG" id="ENOG502QVJ3">
    <property type="taxonomic scope" value="Eukaryota"/>
</dbReference>
<dbReference type="HOGENOM" id="CLU_311684_0_0_1"/>
<feature type="compositionally biased region" description="Low complexity" evidence="1">
    <location>
        <begin position="800"/>
        <end position="815"/>
    </location>
</feature>
<dbReference type="VEuPathDB" id="FungiDB:CHGG_06785"/>
<evidence type="ECO:0000256" key="1">
    <source>
        <dbReference type="SAM" id="MobiDB-lite"/>
    </source>
</evidence>
<keyword evidence="5" id="KW-1185">Reference proteome</keyword>
<dbReference type="RefSeq" id="XP_001222880.1">
    <property type="nucleotide sequence ID" value="XM_001222879.1"/>
</dbReference>
<evidence type="ECO:0000313" key="5">
    <source>
        <dbReference type="Proteomes" id="UP000001056"/>
    </source>
</evidence>
<dbReference type="Proteomes" id="UP000001056">
    <property type="component" value="Unassembled WGS sequence"/>
</dbReference>
<gene>
    <name evidence="4" type="ORF">CHGG_06785</name>
</gene>
<proteinExistence type="predicted"/>
<dbReference type="Gene3D" id="3.40.50.300">
    <property type="entry name" value="P-loop containing nucleotide triphosphate hydrolases"/>
    <property type="match status" value="1"/>
</dbReference>
<dbReference type="InParanoid" id="Q2H3I0"/>
<dbReference type="EMBL" id="CH408031">
    <property type="protein sequence ID" value="EAQ90166.1"/>
    <property type="molecule type" value="Genomic_DNA"/>
</dbReference>
<dbReference type="InterPro" id="IPR027417">
    <property type="entry name" value="P-loop_NTPase"/>
</dbReference>
<dbReference type="InterPro" id="IPR018289">
    <property type="entry name" value="MULE_transposase_dom"/>
</dbReference>
<evidence type="ECO:0000259" key="3">
    <source>
        <dbReference type="Pfam" id="PF10551"/>
    </source>
</evidence>